<evidence type="ECO:0000256" key="2">
    <source>
        <dbReference type="ARBA" id="ARBA00022527"/>
    </source>
</evidence>
<evidence type="ECO:0000256" key="1">
    <source>
        <dbReference type="ARBA" id="ARBA00012513"/>
    </source>
</evidence>
<dbReference type="SMART" id="SM00220">
    <property type="entry name" value="S_TKc"/>
    <property type="match status" value="1"/>
</dbReference>
<evidence type="ECO:0000313" key="10">
    <source>
        <dbReference type="EMBL" id="OWA50821.1"/>
    </source>
</evidence>
<evidence type="ECO:0000313" key="11">
    <source>
        <dbReference type="Proteomes" id="UP000192578"/>
    </source>
</evidence>
<reference evidence="11" key="1">
    <citation type="submission" date="2017-01" db="EMBL/GenBank/DDBJ databases">
        <title>Comparative genomics of anhydrobiosis in the tardigrade Hypsibius dujardini.</title>
        <authorList>
            <person name="Yoshida Y."/>
            <person name="Koutsovoulos G."/>
            <person name="Laetsch D."/>
            <person name="Stevens L."/>
            <person name="Kumar S."/>
            <person name="Horikawa D."/>
            <person name="Ishino K."/>
            <person name="Komine S."/>
            <person name="Tomita M."/>
            <person name="Blaxter M."/>
            <person name="Arakawa K."/>
        </authorList>
    </citation>
    <scope>NUCLEOTIDE SEQUENCE [LARGE SCALE GENOMIC DNA]</scope>
    <source>
        <strain evidence="11">Z151</strain>
    </source>
</reference>
<comment type="catalytic activity">
    <reaction evidence="8">
        <text>L-seryl-[protein] + ATP = O-phospho-L-seryl-[protein] + ADP + H(+)</text>
        <dbReference type="Rhea" id="RHEA:17989"/>
        <dbReference type="Rhea" id="RHEA-COMP:9863"/>
        <dbReference type="Rhea" id="RHEA-COMP:11604"/>
        <dbReference type="ChEBI" id="CHEBI:15378"/>
        <dbReference type="ChEBI" id="CHEBI:29999"/>
        <dbReference type="ChEBI" id="CHEBI:30616"/>
        <dbReference type="ChEBI" id="CHEBI:83421"/>
        <dbReference type="ChEBI" id="CHEBI:456216"/>
        <dbReference type="EC" id="2.7.11.1"/>
    </reaction>
</comment>
<dbReference type="InterPro" id="IPR053235">
    <property type="entry name" value="Ser_Thr_kinase"/>
</dbReference>
<feature type="domain" description="Protein kinase" evidence="9">
    <location>
        <begin position="316"/>
        <end position="572"/>
    </location>
</feature>
<accession>A0A9X6NDP4</accession>
<organism evidence="10 11">
    <name type="scientific">Hypsibius exemplaris</name>
    <name type="common">Freshwater tardigrade</name>
    <dbReference type="NCBI Taxonomy" id="2072580"/>
    <lineage>
        <taxon>Eukaryota</taxon>
        <taxon>Metazoa</taxon>
        <taxon>Ecdysozoa</taxon>
        <taxon>Tardigrada</taxon>
        <taxon>Eutardigrada</taxon>
        <taxon>Parachela</taxon>
        <taxon>Hypsibioidea</taxon>
        <taxon>Hypsibiidae</taxon>
        <taxon>Hypsibius</taxon>
    </lineage>
</organism>
<keyword evidence="3" id="KW-0808">Transferase</keyword>
<evidence type="ECO:0000256" key="3">
    <source>
        <dbReference type="ARBA" id="ARBA00022679"/>
    </source>
</evidence>
<feature type="domain" description="Protein kinase" evidence="9">
    <location>
        <begin position="1395"/>
        <end position="1715"/>
    </location>
</feature>
<dbReference type="SUPFAM" id="SSF56112">
    <property type="entry name" value="Protein kinase-like (PK-like)"/>
    <property type="match status" value="3"/>
</dbReference>
<dbReference type="Pfam" id="PF00069">
    <property type="entry name" value="Pkinase"/>
    <property type="match status" value="3"/>
</dbReference>
<evidence type="ECO:0000256" key="5">
    <source>
        <dbReference type="ARBA" id="ARBA00022777"/>
    </source>
</evidence>
<dbReference type="Gene3D" id="1.10.510.10">
    <property type="entry name" value="Transferase(Phosphotransferase) domain 1"/>
    <property type="match status" value="3"/>
</dbReference>
<keyword evidence="2" id="KW-0723">Serine/threonine-protein kinase</keyword>
<dbReference type="PANTHER" id="PTHR24361">
    <property type="entry name" value="MITOGEN-ACTIVATED KINASE KINASE KINASE"/>
    <property type="match status" value="1"/>
</dbReference>
<evidence type="ECO:0000256" key="6">
    <source>
        <dbReference type="ARBA" id="ARBA00022840"/>
    </source>
</evidence>
<evidence type="ECO:0000256" key="4">
    <source>
        <dbReference type="ARBA" id="ARBA00022741"/>
    </source>
</evidence>
<keyword evidence="4" id="KW-0547">Nucleotide-binding</keyword>
<name>A0A9X6NDP4_HYPEX</name>
<dbReference type="EC" id="2.7.11.1" evidence="1"/>
<dbReference type="PROSITE" id="PS50011">
    <property type="entry name" value="PROTEIN_KINASE_DOM"/>
    <property type="match status" value="3"/>
</dbReference>
<dbReference type="PANTHER" id="PTHR24361:SF433">
    <property type="entry name" value="PROTEIN KINASE DOMAIN-CONTAINING PROTEIN"/>
    <property type="match status" value="1"/>
</dbReference>
<evidence type="ECO:0000259" key="9">
    <source>
        <dbReference type="PROSITE" id="PS50011"/>
    </source>
</evidence>
<evidence type="ECO:0000256" key="7">
    <source>
        <dbReference type="ARBA" id="ARBA00047899"/>
    </source>
</evidence>
<dbReference type="CDD" id="cd00180">
    <property type="entry name" value="PKc"/>
    <property type="match status" value="1"/>
</dbReference>
<evidence type="ECO:0000256" key="8">
    <source>
        <dbReference type="ARBA" id="ARBA00048679"/>
    </source>
</evidence>
<sequence length="1716" mass="193721">MYQRAFQSQTRTLTPVEGDLSPVIYYQLGQLNEKSTESVVKCRDEIFSLKYIHRPPEQIGEIIEIYSQLRKLDHSNIVKYFNYGWSQEPAFPKPVTFASMQQYMSGGNFKTLSRQFMTGIDVITLASQIADGLAYLHSRKPIIAHGNLRSDCIFITDGGSKILLGDLDNFISVDAIVPSSQRTFYMPPEQLKKNYKGHMTYSDIWSMGCVILHMLGGGEFFIMAEGELVRCMNDDQGNELIIQKICAGGRPHVPTSLQLPANSRDALEECFRITPSARMSAENVSRRLKCHQNQTAPEPRPDEKEFMSSTGITIRVKLERYLDSGRFGQVFLARIIASEQLEIQDHNIILKSMQTNQPADKTTIQLWNILRQLTHPNIVRYYAFGDNETNWLFGPLRTVFSIQEYLSGGTLAKHCKEFPSMNRLRMYTGQILQGLAYLHSRSPPIIHGDIKGDNIVLTADKQIAKICDLDDAICTCRRKWHSQDGQKMTDEVGMSLDVPLTSGASDLREARPTDLIQLFSGGARPFIPPNAAPDLYNFLSQCFQIDNRERPSATKAVLFSSNAMDLFLSPFLGPLMQTGVASVYTACAKAASDLLTDPKNRERNHERIENYFETKDILPAIEKMVRTLSENGQRSAVSSKVYDGLNEINNNLSSFRTLMKDYGRSPGPKTWKVVDGVYCNGLIPGDKIRMLFEWITVGHVGTGKLLDNIRYICQDDVELYKEHDRILVAMLNGLCDMQILFERYDNFPIHNALGRIDAPFTNQLLPEHVGFAMTERNSHISRITRERDISYQKMKTHFIRKNCSDPRHAANNASPCNTLDHDLYKCLSDYKRSANHVTADRIVSDVLAKYGHFSWSVLVVKKRADVKDFLYNEKCGTNIYLKRFGRTRRLGPRREPWGRVDPKGDDELAPYGCLIGYRTGFFSEKAAVLFWVDRDIIGDTSYITCDHIRNVHQKCLSERKHMRGDCGNTLSEHDSTVTGDRNQFLFSFLMKGDLCDKKVVTVKDASPSHRITKSDEWCSHPWTLVGSSWESIDAVAPPTEELRLDNLLAFFDKLLLAATDPRDEQLQLPESKLSGLTIQPFRQLQTVLQWISQAQYKFDVLKKLRGAQAWKEFVGTFDAVEYQAAKPDPFTDTEGGSIVREDFVECLKLIAGMDPKTMDQLRIVVANAIRRAAILQVLRFIAAVDAGDSEAAAQTALLVRASQLNQVLEPKYVEQARFLFGKSGHSKHRHCGAEDEAGCSELSALLYEIIHSNSSCALPLLAGIAGRAVRDSYPRFVWSVTALDSPLSVELQANPKYAGDMWMQKFGLHRTGTLKKVSKRENKIISGGVGNYGCFLCYRSSNGAQRGLLVCWADRTAVEESRGAVEIMREQRDRLHGSVTSLRKSDMLEKLSRIYRLTERIGELKLSFVFAVGLEGDASDDREPGDIYPEVLGEGHWPIYIWPQQITTQRFRLAEGEGVPINNSLVADIQLLKFEAPVQGHFVGEFVAVKRIALQPEEAMQRKEISALESSLGSRKMIIHPNVVRCFAMQLNSPENLWQKPTFDVITEWCSGGSLSDLVQERALVLEETLLVGRQLLQGIAFLHLHGVARLWLQGEHVLFGRRNDLRDVKINIMANVDQVMQRAQRSFVATDPHHKMWLYQPPSTDERKGSKTDIWSFGCLLILMATREDPIWHGSSINVDKPIPATLKCILNATLSNSYSNRPSAQELLASPTFA</sequence>
<keyword evidence="6" id="KW-0067">ATP-binding</keyword>
<feature type="domain" description="Protein kinase" evidence="9">
    <location>
        <begin position="25"/>
        <end position="294"/>
    </location>
</feature>
<dbReference type="InterPro" id="IPR008271">
    <property type="entry name" value="Ser/Thr_kinase_AS"/>
</dbReference>
<dbReference type="GO" id="GO:0005524">
    <property type="term" value="F:ATP binding"/>
    <property type="evidence" value="ECO:0007669"/>
    <property type="project" value="UniProtKB-KW"/>
</dbReference>
<dbReference type="PROSITE" id="PS00108">
    <property type="entry name" value="PROTEIN_KINASE_ST"/>
    <property type="match status" value="1"/>
</dbReference>
<comment type="caution">
    <text evidence="10">The sequence shown here is derived from an EMBL/GenBank/DDBJ whole genome shotgun (WGS) entry which is preliminary data.</text>
</comment>
<dbReference type="GO" id="GO:0004674">
    <property type="term" value="F:protein serine/threonine kinase activity"/>
    <property type="evidence" value="ECO:0007669"/>
    <property type="project" value="UniProtKB-KW"/>
</dbReference>
<keyword evidence="5" id="KW-0418">Kinase</keyword>
<gene>
    <name evidence="10" type="ORF">BV898_15327</name>
</gene>
<dbReference type="Proteomes" id="UP000192578">
    <property type="component" value="Unassembled WGS sequence"/>
</dbReference>
<dbReference type="GO" id="GO:0005737">
    <property type="term" value="C:cytoplasm"/>
    <property type="evidence" value="ECO:0007669"/>
    <property type="project" value="TreeGrafter"/>
</dbReference>
<comment type="catalytic activity">
    <reaction evidence="7">
        <text>L-threonyl-[protein] + ATP = O-phospho-L-threonyl-[protein] + ADP + H(+)</text>
        <dbReference type="Rhea" id="RHEA:46608"/>
        <dbReference type="Rhea" id="RHEA-COMP:11060"/>
        <dbReference type="Rhea" id="RHEA-COMP:11605"/>
        <dbReference type="ChEBI" id="CHEBI:15378"/>
        <dbReference type="ChEBI" id="CHEBI:30013"/>
        <dbReference type="ChEBI" id="CHEBI:30616"/>
        <dbReference type="ChEBI" id="CHEBI:61977"/>
        <dbReference type="ChEBI" id="CHEBI:456216"/>
        <dbReference type="EC" id="2.7.11.1"/>
    </reaction>
</comment>
<proteinExistence type="predicted"/>
<dbReference type="OrthoDB" id="4062651at2759"/>
<dbReference type="InterPro" id="IPR011009">
    <property type="entry name" value="Kinase-like_dom_sf"/>
</dbReference>
<dbReference type="EMBL" id="MTYJ01000204">
    <property type="protein sequence ID" value="OWA50821.1"/>
    <property type="molecule type" value="Genomic_DNA"/>
</dbReference>
<protein>
    <recommendedName>
        <fullName evidence="1">non-specific serine/threonine protein kinase</fullName>
        <ecNumber evidence="1">2.7.11.1</ecNumber>
    </recommendedName>
</protein>
<dbReference type="InterPro" id="IPR000719">
    <property type="entry name" value="Prot_kinase_dom"/>
</dbReference>
<keyword evidence="11" id="KW-1185">Reference proteome</keyword>